<dbReference type="SMART" id="SM00342">
    <property type="entry name" value="HTH_ARAC"/>
    <property type="match status" value="1"/>
</dbReference>
<reference evidence="5 6" key="1">
    <citation type="submission" date="2018-03" db="EMBL/GenBank/DDBJ databases">
        <title>Genomic Encyclopedia of Archaeal and Bacterial Type Strains, Phase II (KMG-II): from individual species to whole genera.</title>
        <authorList>
            <person name="Goeker M."/>
        </authorList>
    </citation>
    <scope>NUCLEOTIDE SEQUENCE [LARGE SCALE GENOMIC DNA]</scope>
    <source>
        <strain evidence="5 6">DSM 28229</strain>
    </source>
</reference>
<dbReference type="InterPro" id="IPR018060">
    <property type="entry name" value="HTH_AraC"/>
</dbReference>
<dbReference type="Gene3D" id="1.10.10.60">
    <property type="entry name" value="Homeodomain-like"/>
    <property type="match status" value="1"/>
</dbReference>
<organism evidence="5 6">
    <name type="scientific">Sediminitomix flava</name>
    <dbReference type="NCBI Taxonomy" id="379075"/>
    <lineage>
        <taxon>Bacteria</taxon>
        <taxon>Pseudomonadati</taxon>
        <taxon>Bacteroidota</taxon>
        <taxon>Cytophagia</taxon>
        <taxon>Cytophagales</taxon>
        <taxon>Flammeovirgaceae</taxon>
        <taxon>Sediminitomix</taxon>
    </lineage>
</organism>
<dbReference type="Proteomes" id="UP000245535">
    <property type="component" value="Unassembled WGS sequence"/>
</dbReference>
<dbReference type="GO" id="GO:0003700">
    <property type="term" value="F:DNA-binding transcription factor activity"/>
    <property type="evidence" value="ECO:0007669"/>
    <property type="project" value="InterPro"/>
</dbReference>
<protein>
    <submittedName>
        <fullName evidence="5">Helix-turn-helix protein</fullName>
    </submittedName>
</protein>
<evidence type="ECO:0000256" key="3">
    <source>
        <dbReference type="ARBA" id="ARBA00023163"/>
    </source>
</evidence>
<dbReference type="GO" id="GO:0043565">
    <property type="term" value="F:sequence-specific DNA binding"/>
    <property type="evidence" value="ECO:0007669"/>
    <property type="project" value="InterPro"/>
</dbReference>
<dbReference type="EMBL" id="QGDO01000001">
    <property type="protein sequence ID" value="PWJ44370.1"/>
    <property type="molecule type" value="Genomic_DNA"/>
</dbReference>
<evidence type="ECO:0000313" key="6">
    <source>
        <dbReference type="Proteomes" id="UP000245535"/>
    </source>
</evidence>
<gene>
    <name evidence="5" type="ORF">BC781_101720</name>
</gene>
<evidence type="ECO:0000259" key="4">
    <source>
        <dbReference type="PROSITE" id="PS01124"/>
    </source>
</evidence>
<name>A0A315ZGW8_SEDFL</name>
<feature type="domain" description="HTH araC/xylS-type" evidence="4">
    <location>
        <begin position="186"/>
        <end position="286"/>
    </location>
</feature>
<evidence type="ECO:0000313" key="5">
    <source>
        <dbReference type="EMBL" id="PWJ44370.1"/>
    </source>
</evidence>
<dbReference type="OrthoDB" id="2600165at2"/>
<dbReference type="PRINTS" id="PR00032">
    <property type="entry name" value="HTHARAC"/>
</dbReference>
<dbReference type="PANTHER" id="PTHR43280:SF32">
    <property type="entry name" value="TRANSCRIPTIONAL REGULATORY PROTEIN"/>
    <property type="match status" value="1"/>
</dbReference>
<dbReference type="Pfam" id="PF12833">
    <property type="entry name" value="HTH_18"/>
    <property type="match status" value="1"/>
</dbReference>
<dbReference type="SUPFAM" id="SSF46689">
    <property type="entry name" value="Homeodomain-like"/>
    <property type="match status" value="1"/>
</dbReference>
<dbReference type="InterPro" id="IPR020449">
    <property type="entry name" value="Tscrpt_reg_AraC-type_HTH"/>
</dbReference>
<proteinExistence type="predicted"/>
<keyword evidence="2" id="KW-0238">DNA-binding</keyword>
<dbReference type="PANTHER" id="PTHR43280">
    <property type="entry name" value="ARAC-FAMILY TRANSCRIPTIONAL REGULATOR"/>
    <property type="match status" value="1"/>
</dbReference>
<keyword evidence="1" id="KW-0805">Transcription regulation</keyword>
<keyword evidence="6" id="KW-1185">Reference proteome</keyword>
<comment type="caution">
    <text evidence="5">The sequence shown here is derived from an EMBL/GenBank/DDBJ whole genome shotgun (WGS) entry which is preliminary data.</text>
</comment>
<evidence type="ECO:0000256" key="1">
    <source>
        <dbReference type="ARBA" id="ARBA00023015"/>
    </source>
</evidence>
<keyword evidence="3" id="KW-0804">Transcription</keyword>
<dbReference type="AlphaFoldDB" id="A0A315ZGW8"/>
<dbReference type="InterPro" id="IPR009057">
    <property type="entry name" value="Homeodomain-like_sf"/>
</dbReference>
<dbReference type="RefSeq" id="WP_109615864.1">
    <property type="nucleotide sequence ID" value="NZ_QGDO01000001.1"/>
</dbReference>
<evidence type="ECO:0000256" key="2">
    <source>
        <dbReference type="ARBA" id="ARBA00023125"/>
    </source>
</evidence>
<sequence length="286" mass="33769">MPKTYSITEFTKYLNIDGCKSNKVHLTNYDDHSNLKLSSEPIIVDFYLMAIKLNFSETEAFGKTKEDTRNTFAFLDVPKKTLAWDVKQTWGGYHILLSEAVFKKYTDEYSFFKYENHESLFLTEEEEVVLIDIFKKAYDEYQKEDFNEAIILSYAQLILTYIHSYYKRQFDTRSNDYNKVVDSFLSELDGYFYEPEQEVYLPSVSFFADRANLSPNYFGDVIKHFTGKSPLEHIHENIVKQAKSKLRKTNLSISQIAYSLGFEYPTYFTRFFKKKTGLSPKVYRNQ</sequence>
<dbReference type="PROSITE" id="PS01124">
    <property type="entry name" value="HTH_ARAC_FAMILY_2"/>
    <property type="match status" value="1"/>
</dbReference>
<accession>A0A315ZGW8</accession>